<evidence type="ECO:0000313" key="2">
    <source>
        <dbReference type="Proteomes" id="UP000229335"/>
    </source>
</evidence>
<proteinExistence type="predicted"/>
<accession>A0A2M6WN29</accession>
<dbReference type="Proteomes" id="UP000229335">
    <property type="component" value="Unassembled WGS sequence"/>
</dbReference>
<dbReference type="EMBL" id="PFAS01000006">
    <property type="protein sequence ID" value="PIT94156.1"/>
    <property type="molecule type" value="Genomic_DNA"/>
</dbReference>
<evidence type="ECO:0000313" key="1">
    <source>
        <dbReference type="EMBL" id="PIT94156.1"/>
    </source>
</evidence>
<name>A0A2M6WN29_9BACT</name>
<gene>
    <name evidence="1" type="ORF">COU00_00570</name>
</gene>
<organism evidence="1 2">
    <name type="scientific">Candidatus Falkowbacteria bacterium CG10_big_fil_rev_8_21_14_0_10_43_11</name>
    <dbReference type="NCBI Taxonomy" id="1974568"/>
    <lineage>
        <taxon>Bacteria</taxon>
        <taxon>Candidatus Falkowiibacteriota</taxon>
    </lineage>
</organism>
<sequence length="765" mass="81257">MHKISRVFNKKTSILLLLISLLSVSGILAGNGYVSAAVNIVTASGGDNVSLDNSASAQGGGSFITLNPITINESTIGEIKAGSHNFILPSQWELDQNSPIAITLNWEQSGMGITNDYTFYPQSPYFFFVTIDIESNQAPASLTFSNIKIRPTGSAPTNAFKIIHSGSDIVGVTNGTGDGVTGTSFGLLKTVAGSAKKIVISNPADATVGNAVSVTLEVQDQFGNKVASANDQAVTVTVDGDAKISSVTTGAGDGTYNSNSEVITSNGGQIVLTITDATAQTVNIITNHATLDHSSTQNVVFAAAASNNNNTNNGGGSPVVSGGITITSGGGGSNEAVGLIYPQPTGDNIITVNKKIISSSSDGTKIENDFMTIRDNVELIQVRVQSGISPAATIKDGQIITLYTADISEAKNISLYLPSDCLGNIGLSSSGYPNKVIASIVAQKAAAEQISEEARDGMYLFGFKRFTVGLNVKNNNLLTLEKPTQISFDMSGIKYPEESSIAWFDPTVKKWVNLGGVFKDNILSANITKLGDFGIIRTLEQRRRIESLSAGQAEILGIKVDNGQPSGQEEVSQKLTEAEILAKGDAKTLAASVFAKRVIAKENAAYNQYVKNLVKGVKNLTNLNIYAYTNFIAYGSESAFKLGAGERVGVLNSYKAAFGKLPVTVRDWQDIINIATGHWTSERNTIAENKAKITFRAVYRREADLTNKYDEAAINILAYGILPSERNLASEQAAIRTFKAVFKKNPLTATEWNTVRAIAYSGAKR</sequence>
<evidence type="ECO:0008006" key="3">
    <source>
        <dbReference type="Google" id="ProtNLM"/>
    </source>
</evidence>
<comment type="caution">
    <text evidence="1">The sequence shown here is derived from an EMBL/GenBank/DDBJ whole genome shotgun (WGS) entry which is preliminary data.</text>
</comment>
<reference evidence="2" key="1">
    <citation type="submission" date="2017-09" db="EMBL/GenBank/DDBJ databases">
        <title>Depth-based differentiation of microbial function through sediment-hosted aquifers and enrichment of novel symbionts in the deep terrestrial subsurface.</title>
        <authorList>
            <person name="Probst A.J."/>
            <person name="Ladd B."/>
            <person name="Jarett J.K."/>
            <person name="Geller-Mcgrath D.E."/>
            <person name="Sieber C.M.K."/>
            <person name="Emerson J.B."/>
            <person name="Anantharaman K."/>
            <person name="Thomas B.C."/>
            <person name="Malmstrom R."/>
            <person name="Stieglmeier M."/>
            <person name="Klingl A."/>
            <person name="Woyke T."/>
            <person name="Ryan C.M."/>
            <person name="Banfield J.F."/>
        </authorList>
    </citation>
    <scope>NUCLEOTIDE SEQUENCE [LARGE SCALE GENOMIC DNA]</scope>
</reference>
<dbReference type="AlphaFoldDB" id="A0A2M6WN29"/>
<protein>
    <recommendedName>
        <fullName evidence="3">Big-1 domain-containing protein</fullName>
    </recommendedName>
</protein>